<protein>
    <recommendedName>
        <fullName evidence="10">TonB-dependent receptor plug domain-containing protein</fullName>
    </recommendedName>
</protein>
<dbReference type="InterPro" id="IPR036942">
    <property type="entry name" value="Beta-barrel_TonB_sf"/>
</dbReference>
<comment type="caution">
    <text evidence="8">The sequence shown here is derived from an EMBL/GenBank/DDBJ whole genome shotgun (WGS) entry which is preliminary data.</text>
</comment>
<gene>
    <name evidence="8" type="ORF">AW736_19020</name>
</gene>
<keyword evidence="3" id="KW-0998">Cell outer membrane</keyword>
<dbReference type="Gene3D" id="2.40.170.20">
    <property type="entry name" value="TonB-dependent receptor, beta-barrel domain"/>
    <property type="match status" value="1"/>
</dbReference>
<dbReference type="InterPro" id="IPR008969">
    <property type="entry name" value="CarboxyPept-like_regulatory"/>
</dbReference>
<dbReference type="Gene3D" id="2.60.40.1120">
    <property type="entry name" value="Carboxypeptidase-like, regulatory domain"/>
    <property type="match status" value="1"/>
</dbReference>
<feature type="domain" description="TonB-dependent receptor plug" evidence="7">
    <location>
        <begin position="160"/>
        <end position="251"/>
    </location>
</feature>
<dbReference type="PANTHER" id="PTHR40980">
    <property type="entry name" value="PLUG DOMAIN-CONTAINING PROTEIN"/>
    <property type="match status" value="1"/>
</dbReference>
<dbReference type="Pfam" id="PF07715">
    <property type="entry name" value="Plug"/>
    <property type="match status" value="1"/>
</dbReference>
<keyword evidence="4" id="KW-0798">TonB box</keyword>
<organism evidence="8 9">
    <name type="scientific">Termitidicoccus mucosus</name>
    <dbReference type="NCBI Taxonomy" id="1184151"/>
    <lineage>
        <taxon>Bacteria</taxon>
        <taxon>Pseudomonadati</taxon>
        <taxon>Verrucomicrobiota</taxon>
        <taxon>Opitutia</taxon>
        <taxon>Opitutales</taxon>
        <taxon>Opitutaceae</taxon>
        <taxon>Termitidicoccus</taxon>
    </lineage>
</organism>
<feature type="signal peptide" evidence="5">
    <location>
        <begin position="1"/>
        <end position="22"/>
    </location>
</feature>
<dbReference type="InterPro" id="IPR012910">
    <property type="entry name" value="Plug_dom"/>
</dbReference>
<evidence type="ECO:0000256" key="3">
    <source>
        <dbReference type="ARBA" id="ARBA00023237"/>
    </source>
</evidence>
<evidence type="ECO:0000256" key="5">
    <source>
        <dbReference type="SAM" id="SignalP"/>
    </source>
</evidence>
<keyword evidence="5" id="KW-0732">Signal</keyword>
<evidence type="ECO:0000256" key="4">
    <source>
        <dbReference type="RuleBase" id="RU003357"/>
    </source>
</evidence>
<dbReference type="Proteomes" id="UP000078486">
    <property type="component" value="Unassembled WGS sequence"/>
</dbReference>
<proteinExistence type="inferred from homology"/>
<evidence type="ECO:0000259" key="7">
    <source>
        <dbReference type="Pfam" id="PF07715"/>
    </source>
</evidence>
<dbReference type="InterPro" id="IPR000531">
    <property type="entry name" value="Beta-barrel_TonB"/>
</dbReference>
<dbReference type="PANTHER" id="PTHR40980:SF4">
    <property type="entry name" value="TONB-DEPENDENT RECEPTOR-LIKE BETA-BARREL DOMAIN-CONTAINING PROTEIN"/>
    <property type="match status" value="1"/>
</dbReference>
<name>A0A178IF99_9BACT</name>
<feature type="chain" id="PRO_5008088729" description="TonB-dependent receptor plug domain-containing protein" evidence="5">
    <location>
        <begin position="23"/>
        <end position="1110"/>
    </location>
</feature>
<dbReference type="OrthoDB" id="175029at2"/>
<dbReference type="AlphaFoldDB" id="A0A178IF99"/>
<dbReference type="GO" id="GO:0009279">
    <property type="term" value="C:cell outer membrane"/>
    <property type="evidence" value="ECO:0007669"/>
    <property type="project" value="UniProtKB-SubCell"/>
</dbReference>
<evidence type="ECO:0000256" key="1">
    <source>
        <dbReference type="ARBA" id="ARBA00004442"/>
    </source>
</evidence>
<dbReference type="Pfam" id="PF13620">
    <property type="entry name" value="CarboxypepD_reg"/>
    <property type="match status" value="1"/>
</dbReference>
<evidence type="ECO:0000313" key="9">
    <source>
        <dbReference type="Proteomes" id="UP000078486"/>
    </source>
</evidence>
<evidence type="ECO:0000256" key="2">
    <source>
        <dbReference type="ARBA" id="ARBA00023136"/>
    </source>
</evidence>
<keyword evidence="2 4" id="KW-0472">Membrane</keyword>
<dbReference type="InterPro" id="IPR037066">
    <property type="entry name" value="Plug_dom_sf"/>
</dbReference>
<evidence type="ECO:0000259" key="6">
    <source>
        <dbReference type="Pfam" id="PF00593"/>
    </source>
</evidence>
<comment type="similarity">
    <text evidence="4">Belongs to the TonB-dependent receptor family.</text>
</comment>
<dbReference type="STRING" id="1184151.AW736_19020"/>
<reference evidence="8 9" key="1">
    <citation type="submission" date="2016-01" db="EMBL/GenBank/DDBJ databases">
        <title>High potential of lignocellulose degradation of a new Verrucomicrobia species.</title>
        <authorList>
            <person name="Wang Y."/>
            <person name="Shi Y."/>
            <person name="Qiu Z."/>
            <person name="Liu S."/>
            <person name="Yang H."/>
        </authorList>
    </citation>
    <scope>NUCLEOTIDE SEQUENCE [LARGE SCALE GENOMIC DNA]</scope>
    <source>
        <strain evidence="8 9">TSB47</strain>
    </source>
</reference>
<evidence type="ECO:0000313" key="8">
    <source>
        <dbReference type="EMBL" id="OAM88408.1"/>
    </source>
</evidence>
<dbReference type="SUPFAM" id="SSF49464">
    <property type="entry name" value="Carboxypeptidase regulatory domain-like"/>
    <property type="match status" value="1"/>
</dbReference>
<dbReference type="EMBL" id="LRRQ01000136">
    <property type="protein sequence ID" value="OAM88408.1"/>
    <property type="molecule type" value="Genomic_DNA"/>
</dbReference>
<comment type="subcellular location">
    <subcellularLocation>
        <location evidence="1 4">Cell outer membrane</location>
    </subcellularLocation>
</comment>
<dbReference type="SUPFAM" id="SSF56935">
    <property type="entry name" value="Porins"/>
    <property type="match status" value="1"/>
</dbReference>
<dbReference type="Pfam" id="PF00593">
    <property type="entry name" value="TonB_dep_Rec_b-barrel"/>
    <property type="match status" value="1"/>
</dbReference>
<accession>A0A178IF99</accession>
<dbReference type="Gene3D" id="2.170.130.10">
    <property type="entry name" value="TonB-dependent receptor, plug domain"/>
    <property type="match status" value="1"/>
</dbReference>
<feature type="domain" description="TonB-dependent receptor-like beta-barrel" evidence="6">
    <location>
        <begin position="560"/>
        <end position="1077"/>
    </location>
</feature>
<keyword evidence="9" id="KW-1185">Reference proteome</keyword>
<evidence type="ECO:0008006" key="10">
    <source>
        <dbReference type="Google" id="ProtNLM"/>
    </source>
</evidence>
<sequence>MKNSRLFCVLCAFVVGSLAAFAQNEPAPESRQFAVITGRVLNTDSQLYIANAEVRIAGTAALVYTEDGGTYRIEVPAGSVTLTVSYAGLQTATRTLDAAPDATLTADFELHPLGLDRRAAAAIASGTAAAGGIDPNVIVLDRFTVSAERTGQAKVLMEQRAADNAKTIISTDQFGELTQGSVGEFMKYMPGVTLDTDDEGELAYVRVGGLDPKYAGFSMDGIQLASATEGGSRANHFQQMSITAIESIEFNQTLLARMPANKPAGSFELKTRYAFNRKQPEISFDFGLDGTGDTLELGRDYLPDNKKRMRTYPGGRVSYGGAFFKRRLGIEASVSQYQQYRNDQRHTITYTYPTAPYISDETGELQNPNPTTTFVTRNGNQEALQGPSLLNLAWLDGPRIKTSQAASLNLDYKITPNLTFALKNSYTYNENEYYNIYYTLEAINRDDNYTVNTNSPAPGASVNSTLTYWEVDATGPGGAQSLETVLREGPSFRVTKNTNYTISPRLEYKNGPLQINFRGAYSYPHGDYSDGDTGRFRGAPNRLGGLSWIATRDSTDSPTWTLTQTGGSLWTEAQNLSRVPSSGGTGAYLFGVYYDDPHYTENTQTSGYLDLTYAMRVFNHPVTFRAGGAVINSDYTRRRNQKNFNYIGPEGTQVASTYPMADHYIFNMDLGGKAGNVNAQNWPVVNQNQLWDLYVAHPEYFTVDAVDNTQNALTNRNDLTERIDALYAEATTRAGKFSFNLGVRVERTVTDISFTNMRTPAQIAELQKLATPEEIASGMFNTSTVRGKLFQYYDGERGTRNVDYDNVFLSGGIKYDITSNLRFQFSMSQSILRPDYGNLSGVVNFPDYYVTNLWVPNPKLKPEKTAKYYAGLQWYLNPAGIVELSAYRLDIDALQISNQVITAAQATDQLGYSLDDLLKGLDAGDAVIDEETQQAITETMQDITYRSTINAEGTRTVYGVTVRYDQQLTFLPGMLKGLSVFGSFTTASLQNAERDEEKIGRASKSANGGIKYRLGRFSFSLRGNWADDKLISITRPYTGRQWTTSDHIYEKARLTIDFSGNFSLNKNLELVWSIRNLTEEPYIRYSNVPGRISWYSVPDTIWNFSIRGKY</sequence>